<feature type="region of interest" description="Disordered" evidence="1">
    <location>
        <begin position="69"/>
        <end position="98"/>
    </location>
</feature>
<protein>
    <submittedName>
        <fullName evidence="2">Uncharacterized protein</fullName>
    </submittedName>
</protein>
<evidence type="ECO:0000256" key="1">
    <source>
        <dbReference type="SAM" id="MobiDB-lite"/>
    </source>
</evidence>
<gene>
    <name evidence="2" type="ORF">EFL95_15680</name>
</gene>
<evidence type="ECO:0000313" key="3">
    <source>
        <dbReference type="Proteomes" id="UP000277094"/>
    </source>
</evidence>
<dbReference type="AlphaFoldDB" id="A0A3N0DPA0"/>
<accession>A0A3N0DPA0</accession>
<proteinExistence type="predicted"/>
<name>A0A3N0DPA0_9ACTN</name>
<comment type="caution">
    <text evidence="2">The sequence shown here is derived from an EMBL/GenBank/DDBJ whole genome shotgun (WGS) entry which is preliminary data.</text>
</comment>
<dbReference type="Proteomes" id="UP000277094">
    <property type="component" value="Unassembled WGS sequence"/>
</dbReference>
<organism evidence="2 3">
    <name type="scientific">Nocardioides marmorisolisilvae</name>
    <dbReference type="NCBI Taxonomy" id="1542737"/>
    <lineage>
        <taxon>Bacteria</taxon>
        <taxon>Bacillati</taxon>
        <taxon>Actinomycetota</taxon>
        <taxon>Actinomycetes</taxon>
        <taxon>Propionibacteriales</taxon>
        <taxon>Nocardioidaceae</taxon>
        <taxon>Nocardioides</taxon>
    </lineage>
</organism>
<reference evidence="2 3" key="1">
    <citation type="submission" date="2018-11" db="EMBL/GenBank/DDBJ databases">
        <authorList>
            <person name="Li F."/>
        </authorList>
    </citation>
    <scope>NUCLEOTIDE SEQUENCE [LARGE SCALE GENOMIC DNA]</scope>
    <source>
        <strain evidence="2 3">KIS18-7</strain>
    </source>
</reference>
<evidence type="ECO:0000313" key="2">
    <source>
        <dbReference type="EMBL" id="RNL77468.1"/>
    </source>
</evidence>
<dbReference type="EMBL" id="RJSG01000003">
    <property type="protein sequence ID" value="RNL77468.1"/>
    <property type="molecule type" value="Genomic_DNA"/>
</dbReference>
<sequence length="98" mass="10630">MQYTIGTALGRALDAGHDVEVLIEGQWLGGRVVANDGVGLVLENSETEHSVVRIENINAVRVFAATPHRHRLRAAPQPTEERLQDGSMPMPGPRVPAE</sequence>
<keyword evidence="3" id="KW-1185">Reference proteome</keyword>